<sequence length="183" mass="20497">MASINSLQAEYGFDHFFAVSHGKGAVDRIGRSVKKPVWIAVKSRKAIVNSALEFYNLARTLSKNIIFRFAAKEEVEERIALLDDQWERLKNIPGIQSKDFFQSDEVHSISVARTSLSHFKCTLVLKSPKSTGNTDSVPSVRANLYCHFKRLSVSDIYSDSDSEFINDKAPSKSLQALKLSPEA</sequence>
<protein>
    <submittedName>
        <fullName evidence="1">Uncharacterized protein</fullName>
    </submittedName>
</protein>
<evidence type="ECO:0000313" key="1">
    <source>
        <dbReference type="EMBL" id="KAL3286126.1"/>
    </source>
</evidence>
<keyword evidence="2" id="KW-1185">Reference proteome</keyword>
<name>A0ABD2P5D1_9CUCU</name>
<organism evidence="1 2">
    <name type="scientific">Cryptolaemus montrouzieri</name>
    <dbReference type="NCBI Taxonomy" id="559131"/>
    <lineage>
        <taxon>Eukaryota</taxon>
        <taxon>Metazoa</taxon>
        <taxon>Ecdysozoa</taxon>
        <taxon>Arthropoda</taxon>
        <taxon>Hexapoda</taxon>
        <taxon>Insecta</taxon>
        <taxon>Pterygota</taxon>
        <taxon>Neoptera</taxon>
        <taxon>Endopterygota</taxon>
        <taxon>Coleoptera</taxon>
        <taxon>Polyphaga</taxon>
        <taxon>Cucujiformia</taxon>
        <taxon>Coccinelloidea</taxon>
        <taxon>Coccinellidae</taxon>
        <taxon>Scymninae</taxon>
        <taxon>Scymnini</taxon>
        <taxon>Cryptolaemus</taxon>
    </lineage>
</organism>
<dbReference type="Proteomes" id="UP001516400">
    <property type="component" value="Unassembled WGS sequence"/>
</dbReference>
<dbReference type="EMBL" id="JABFTP020000185">
    <property type="protein sequence ID" value="KAL3286126.1"/>
    <property type="molecule type" value="Genomic_DNA"/>
</dbReference>
<dbReference type="AlphaFoldDB" id="A0ABD2P5D1"/>
<proteinExistence type="predicted"/>
<accession>A0ABD2P5D1</accession>
<dbReference type="PANTHER" id="PTHR46601:SF2">
    <property type="entry name" value="UBIQUITIN-LIKE PROTEASE FAMILY PROFILE DOMAIN-CONTAINING PROTEIN"/>
    <property type="match status" value="1"/>
</dbReference>
<reference evidence="1 2" key="1">
    <citation type="journal article" date="2021" name="BMC Biol.">
        <title>Horizontally acquired antibacterial genes associated with adaptive radiation of ladybird beetles.</title>
        <authorList>
            <person name="Li H.S."/>
            <person name="Tang X.F."/>
            <person name="Huang Y.H."/>
            <person name="Xu Z.Y."/>
            <person name="Chen M.L."/>
            <person name="Du X.Y."/>
            <person name="Qiu B.Y."/>
            <person name="Chen P.T."/>
            <person name="Zhang W."/>
            <person name="Slipinski A."/>
            <person name="Escalona H.E."/>
            <person name="Waterhouse R.M."/>
            <person name="Zwick A."/>
            <person name="Pang H."/>
        </authorList>
    </citation>
    <scope>NUCLEOTIDE SEQUENCE [LARGE SCALE GENOMIC DNA]</scope>
    <source>
        <strain evidence="1">SYSU2018</strain>
    </source>
</reference>
<gene>
    <name evidence="1" type="ORF">HHI36_000639</name>
</gene>
<dbReference type="PANTHER" id="PTHR46601">
    <property type="entry name" value="ULP_PROTEASE DOMAIN-CONTAINING PROTEIN"/>
    <property type="match status" value="1"/>
</dbReference>
<comment type="caution">
    <text evidence="1">The sequence shown here is derived from an EMBL/GenBank/DDBJ whole genome shotgun (WGS) entry which is preliminary data.</text>
</comment>
<evidence type="ECO:0000313" key="2">
    <source>
        <dbReference type="Proteomes" id="UP001516400"/>
    </source>
</evidence>